<feature type="transmembrane region" description="Helical" evidence="1">
    <location>
        <begin position="273"/>
        <end position="292"/>
    </location>
</feature>
<feature type="transmembrane region" description="Helical" evidence="1">
    <location>
        <begin position="98"/>
        <end position="121"/>
    </location>
</feature>
<dbReference type="EMBL" id="FUYS01000005">
    <property type="protein sequence ID" value="SKB65972.1"/>
    <property type="molecule type" value="Genomic_DNA"/>
</dbReference>
<dbReference type="Proteomes" id="UP000190541">
    <property type="component" value="Unassembled WGS sequence"/>
</dbReference>
<proteinExistence type="predicted"/>
<sequence>MKIPALPGFDTEAFNRYLQHTGWLMIARVGSLFIKLIITAVVLPNYLGPHQNGILNYPLVLVSFFMAASSLGMDSFVTRQLLQDPGRQHVILGTAFRLRLCAGLLALPLIYLSYFCIAGFAQEPPAAPVGYVGIVSLICVFQSVNIIDCHFQARAQGKYIMYVQVGANLMSAVFKLLFILFQASLGWFIWALLLDVILLSIGNVYMYQKTGYNISDWKFDRPTANCLFRLAWPLAFSAIFITLYMKIDQLMLGTYLGEAALGVYATVVQLSEGWYFIPMAIVTALFPAIMNARQDDPVRYRKRLLHLYELMVVISVAIAATITLVAPIIYSTFYAPGYATGAPVLTVHVWAGVFVFLNVASGQYLIAEGYTLLSLARALTGALVNIFLNSWWIPQYGMIGAAYATLVAYASTALFVIFVPKTRSQGCMIMRALLFIPIIQRLMKR</sequence>
<dbReference type="Pfam" id="PF13440">
    <property type="entry name" value="Polysacc_synt_3"/>
    <property type="match status" value="1"/>
</dbReference>
<dbReference type="STRING" id="623280.SAMN05660226_02579"/>
<feature type="transmembrane region" description="Helical" evidence="1">
    <location>
        <begin position="21"/>
        <end position="43"/>
    </location>
</feature>
<accession>A0A1T5D2Q4</accession>
<feature type="transmembrane region" description="Helical" evidence="1">
    <location>
        <begin position="127"/>
        <end position="147"/>
    </location>
</feature>
<name>A0A1T5D2Q4_9SPHI</name>
<feature type="transmembrane region" description="Helical" evidence="1">
    <location>
        <begin position="342"/>
        <end position="360"/>
    </location>
</feature>
<evidence type="ECO:0000313" key="3">
    <source>
        <dbReference type="Proteomes" id="UP000190541"/>
    </source>
</evidence>
<feature type="transmembrane region" description="Helical" evidence="1">
    <location>
        <begin position="399"/>
        <end position="419"/>
    </location>
</feature>
<dbReference type="RefSeq" id="WP_079717241.1">
    <property type="nucleotide sequence ID" value="NZ_FUYS01000005.1"/>
</dbReference>
<feature type="transmembrane region" description="Helical" evidence="1">
    <location>
        <begin position="227"/>
        <end position="247"/>
    </location>
</feature>
<feature type="transmembrane region" description="Helical" evidence="1">
    <location>
        <begin position="372"/>
        <end position="393"/>
    </location>
</feature>
<feature type="transmembrane region" description="Helical" evidence="1">
    <location>
        <begin position="304"/>
        <end position="330"/>
    </location>
</feature>
<feature type="transmembrane region" description="Helical" evidence="1">
    <location>
        <begin position="159"/>
        <end position="181"/>
    </location>
</feature>
<feature type="transmembrane region" description="Helical" evidence="1">
    <location>
        <begin position="187"/>
        <end position="206"/>
    </location>
</feature>
<dbReference type="AlphaFoldDB" id="A0A1T5D2Q4"/>
<evidence type="ECO:0000313" key="2">
    <source>
        <dbReference type="EMBL" id="SKB65972.1"/>
    </source>
</evidence>
<evidence type="ECO:0000256" key="1">
    <source>
        <dbReference type="SAM" id="Phobius"/>
    </source>
</evidence>
<dbReference type="InterPro" id="IPR052556">
    <property type="entry name" value="PolySynth_Transporter"/>
</dbReference>
<feature type="transmembrane region" description="Helical" evidence="1">
    <location>
        <begin position="55"/>
        <end position="77"/>
    </location>
</feature>
<keyword evidence="1" id="KW-0472">Membrane</keyword>
<dbReference type="OrthoDB" id="88014at2"/>
<keyword evidence="1" id="KW-1133">Transmembrane helix</keyword>
<dbReference type="CDD" id="cd13128">
    <property type="entry name" value="MATE_Wzx_like"/>
    <property type="match status" value="1"/>
</dbReference>
<organism evidence="2 3">
    <name type="scientific">Parapedobacter luteus</name>
    <dbReference type="NCBI Taxonomy" id="623280"/>
    <lineage>
        <taxon>Bacteria</taxon>
        <taxon>Pseudomonadati</taxon>
        <taxon>Bacteroidota</taxon>
        <taxon>Sphingobacteriia</taxon>
        <taxon>Sphingobacteriales</taxon>
        <taxon>Sphingobacteriaceae</taxon>
        <taxon>Parapedobacter</taxon>
    </lineage>
</organism>
<keyword evidence="3" id="KW-1185">Reference proteome</keyword>
<gene>
    <name evidence="2" type="ORF">SAMN05660226_02579</name>
</gene>
<reference evidence="2 3" key="1">
    <citation type="submission" date="2017-02" db="EMBL/GenBank/DDBJ databases">
        <authorList>
            <person name="Peterson S.W."/>
        </authorList>
    </citation>
    <scope>NUCLEOTIDE SEQUENCE [LARGE SCALE GENOMIC DNA]</scope>
    <source>
        <strain evidence="2 3">DSM 22899</strain>
    </source>
</reference>
<dbReference type="PANTHER" id="PTHR43424:SF1">
    <property type="entry name" value="LOCUS PUTATIVE PROTEIN 1-RELATED"/>
    <property type="match status" value="1"/>
</dbReference>
<protein>
    <submittedName>
        <fullName evidence="2">Membrane protein involved in the export of O-antigen and teichoic acid</fullName>
    </submittedName>
</protein>
<dbReference type="PANTHER" id="PTHR43424">
    <property type="entry name" value="LOCUS PUTATIVE PROTEIN 1-RELATED"/>
    <property type="match status" value="1"/>
</dbReference>
<keyword evidence="1" id="KW-0812">Transmembrane</keyword>